<comment type="caution">
    <text evidence="1">The sequence shown here is derived from an EMBL/GenBank/DDBJ whole genome shotgun (WGS) entry which is preliminary data.</text>
</comment>
<keyword evidence="2" id="KW-1185">Reference proteome</keyword>
<evidence type="ECO:0000313" key="1">
    <source>
        <dbReference type="EMBL" id="TKR93326.1"/>
    </source>
</evidence>
<sequence>MNAVPLLASSVAKPLLISCKNTHIPPNFKIPPGIARSPPRAKVAAKTSLVNNPNCHYSASTETEISRSEAFNKGELRRKEQKAQSCAFKQIRAEKFGLHLLHIRYFSRRQKTQTRSNTSSNTYDKGDFLLAQKLRSDSIVQS</sequence>
<proteinExistence type="predicted"/>
<reference evidence="1 2" key="1">
    <citation type="journal article" date="2015" name="Genome Biol.">
        <title>Comparative genomics of Steinernema reveals deeply conserved gene regulatory networks.</title>
        <authorList>
            <person name="Dillman A.R."/>
            <person name="Macchietto M."/>
            <person name="Porter C.F."/>
            <person name="Rogers A."/>
            <person name="Williams B."/>
            <person name="Antoshechkin I."/>
            <person name="Lee M.M."/>
            <person name="Goodwin Z."/>
            <person name="Lu X."/>
            <person name="Lewis E.E."/>
            <person name="Goodrich-Blair H."/>
            <person name="Stock S.P."/>
            <person name="Adams B.J."/>
            <person name="Sternberg P.W."/>
            <person name="Mortazavi A."/>
        </authorList>
    </citation>
    <scope>NUCLEOTIDE SEQUENCE [LARGE SCALE GENOMIC DNA]</scope>
    <source>
        <strain evidence="1 2">ALL</strain>
    </source>
</reference>
<evidence type="ECO:0000313" key="2">
    <source>
        <dbReference type="Proteomes" id="UP000298663"/>
    </source>
</evidence>
<gene>
    <name evidence="1" type="ORF">L596_007804</name>
</gene>
<protein>
    <submittedName>
        <fullName evidence="1">Uncharacterized protein</fullName>
    </submittedName>
</protein>
<dbReference type="Proteomes" id="UP000298663">
    <property type="component" value="Unassembled WGS sequence"/>
</dbReference>
<reference evidence="1 2" key="2">
    <citation type="journal article" date="2019" name="G3 (Bethesda)">
        <title>Hybrid Assembly of the Genome of the Entomopathogenic Nematode Steinernema carpocapsae Identifies the X-Chromosome.</title>
        <authorList>
            <person name="Serra L."/>
            <person name="Macchietto M."/>
            <person name="Macias-Munoz A."/>
            <person name="McGill C.J."/>
            <person name="Rodriguez I.M."/>
            <person name="Rodriguez B."/>
            <person name="Murad R."/>
            <person name="Mortazavi A."/>
        </authorList>
    </citation>
    <scope>NUCLEOTIDE SEQUENCE [LARGE SCALE GENOMIC DNA]</scope>
    <source>
        <strain evidence="1 2">ALL</strain>
    </source>
</reference>
<dbReference type="AlphaFoldDB" id="A0A4U5PAN7"/>
<dbReference type="EMBL" id="AZBU02000002">
    <property type="protein sequence ID" value="TKR93326.1"/>
    <property type="molecule type" value="Genomic_DNA"/>
</dbReference>
<accession>A0A4U5PAN7</accession>
<organism evidence="1 2">
    <name type="scientific">Steinernema carpocapsae</name>
    <name type="common">Entomopathogenic nematode</name>
    <dbReference type="NCBI Taxonomy" id="34508"/>
    <lineage>
        <taxon>Eukaryota</taxon>
        <taxon>Metazoa</taxon>
        <taxon>Ecdysozoa</taxon>
        <taxon>Nematoda</taxon>
        <taxon>Chromadorea</taxon>
        <taxon>Rhabditida</taxon>
        <taxon>Tylenchina</taxon>
        <taxon>Panagrolaimomorpha</taxon>
        <taxon>Strongyloidoidea</taxon>
        <taxon>Steinernematidae</taxon>
        <taxon>Steinernema</taxon>
    </lineage>
</organism>
<name>A0A4U5PAN7_STECR</name>